<reference evidence="2 3" key="1">
    <citation type="submission" date="2024-01" db="EMBL/GenBank/DDBJ databases">
        <title>The genomes of 5 underutilized Papilionoideae crops provide insights into root nodulation and disease resistanc.</title>
        <authorList>
            <person name="Jiang F."/>
        </authorList>
    </citation>
    <scope>NUCLEOTIDE SEQUENCE [LARGE SCALE GENOMIC DNA]</scope>
    <source>
        <strain evidence="2">DUOXIRENSHENG_FW03</strain>
        <tissue evidence="2">Leaves</tissue>
    </source>
</reference>
<dbReference type="InterPro" id="IPR004158">
    <property type="entry name" value="DUF247_pln"/>
</dbReference>
<organism evidence="2 3">
    <name type="scientific">Psophocarpus tetragonolobus</name>
    <name type="common">Winged bean</name>
    <name type="synonym">Dolichos tetragonolobus</name>
    <dbReference type="NCBI Taxonomy" id="3891"/>
    <lineage>
        <taxon>Eukaryota</taxon>
        <taxon>Viridiplantae</taxon>
        <taxon>Streptophyta</taxon>
        <taxon>Embryophyta</taxon>
        <taxon>Tracheophyta</taxon>
        <taxon>Spermatophyta</taxon>
        <taxon>Magnoliopsida</taxon>
        <taxon>eudicotyledons</taxon>
        <taxon>Gunneridae</taxon>
        <taxon>Pentapetalae</taxon>
        <taxon>rosids</taxon>
        <taxon>fabids</taxon>
        <taxon>Fabales</taxon>
        <taxon>Fabaceae</taxon>
        <taxon>Papilionoideae</taxon>
        <taxon>50 kb inversion clade</taxon>
        <taxon>NPAAA clade</taxon>
        <taxon>indigoferoid/millettioid clade</taxon>
        <taxon>Phaseoleae</taxon>
        <taxon>Psophocarpus</taxon>
    </lineage>
</organism>
<evidence type="ECO:0000256" key="1">
    <source>
        <dbReference type="SAM" id="Phobius"/>
    </source>
</evidence>
<dbReference type="Pfam" id="PF03140">
    <property type="entry name" value="DUF247"/>
    <property type="match status" value="1"/>
</dbReference>
<keyword evidence="1" id="KW-0812">Transmembrane</keyword>
<feature type="transmembrane region" description="Helical" evidence="1">
    <location>
        <begin position="305"/>
        <end position="326"/>
    </location>
</feature>
<dbReference type="PANTHER" id="PTHR31170">
    <property type="entry name" value="BNAC04G53230D PROTEIN"/>
    <property type="match status" value="1"/>
</dbReference>
<accession>A0AAN9XFG2</accession>
<keyword evidence="3" id="KW-1185">Reference proteome</keyword>
<dbReference type="AlphaFoldDB" id="A0AAN9XFG2"/>
<gene>
    <name evidence="2" type="ORF">VNO78_26014</name>
</gene>
<keyword evidence="1" id="KW-0472">Membrane</keyword>
<proteinExistence type="predicted"/>
<name>A0AAN9XFG2_PSOTE</name>
<dbReference type="Proteomes" id="UP001386955">
    <property type="component" value="Unassembled WGS sequence"/>
</dbReference>
<comment type="caution">
    <text evidence="2">The sequence shown here is derived from an EMBL/GenBank/DDBJ whole genome shotgun (WGS) entry which is preliminary data.</text>
</comment>
<dbReference type="EMBL" id="JAYMYS010000006">
    <property type="protein sequence ID" value="KAK7390658.1"/>
    <property type="molecule type" value="Genomic_DNA"/>
</dbReference>
<protein>
    <submittedName>
        <fullName evidence="2">Uncharacterized protein</fullName>
    </submittedName>
</protein>
<evidence type="ECO:0000313" key="2">
    <source>
        <dbReference type="EMBL" id="KAK7390658.1"/>
    </source>
</evidence>
<keyword evidence="1" id="KW-1133">Transmembrane helix</keyword>
<dbReference type="PANTHER" id="PTHR31170:SF20">
    <property type="entry name" value="DUF247 DOMAIN PROTEIN"/>
    <property type="match status" value="1"/>
</dbReference>
<evidence type="ECO:0000313" key="3">
    <source>
        <dbReference type="Proteomes" id="UP001386955"/>
    </source>
</evidence>
<sequence length="328" mass="36380">MAGSNNSSPANEAVLDDKMFRRWISPIETMLGSQEIDHRTAFKKLQQLLGNGVKVEDVLSDLKLVENQIPLFIIDKLYQIVLLSENNPTSVKQATETLINSCALSLCGCSLGSNNVHKLERAHFLELTHSFLTRKENGDKEENATNPAQEINKEVSVPIDEHRVTSMVIWVGKKDADGNGNQTSKRETKSKLKSCTARLQAAGIKIEAFPLPFNCTSSVEEKFIDDIGEGIQVEASADARFSAMINDLNNICYKRNQLNDGAEGNSCKIMTWHHYTIGFTHARETFRYLRETLNHDYTSTPWKTLGVVAGVVLLGLTIAQTVLAAISL</sequence>